<dbReference type="Pfam" id="PF02127">
    <property type="entry name" value="Peptidase_M18"/>
    <property type="match status" value="1"/>
</dbReference>
<dbReference type="GO" id="GO:0008237">
    <property type="term" value="F:metallopeptidase activity"/>
    <property type="evidence" value="ECO:0007669"/>
    <property type="project" value="UniProtKB-KW"/>
</dbReference>
<evidence type="ECO:0000256" key="10">
    <source>
        <dbReference type="RuleBase" id="RU004387"/>
    </source>
</evidence>
<dbReference type="GO" id="GO:0008270">
    <property type="term" value="F:zinc ion binding"/>
    <property type="evidence" value="ECO:0007669"/>
    <property type="project" value="InterPro"/>
</dbReference>
<dbReference type="AlphaFoldDB" id="A0A329TG35"/>
<evidence type="ECO:0000256" key="6">
    <source>
        <dbReference type="ARBA" id="ARBA00022801"/>
    </source>
</evidence>
<evidence type="ECO:0000256" key="11">
    <source>
        <dbReference type="SAM" id="MobiDB-lite"/>
    </source>
</evidence>
<dbReference type="GO" id="GO:0005737">
    <property type="term" value="C:cytoplasm"/>
    <property type="evidence" value="ECO:0007669"/>
    <property type="project" value="UniProtKB-ARBA"/>
</dbReference>
<evidence type="ECO:0000256" key="3">
    <source>
        <dbReference type="ARBA" id="ARBA00022438"/>
    </source>
</evidence>
<reference evidence="12 13" key="1">
    <citation type="submission" date="2018-02" db="EMBL/GenBank/DDBJ databases">
        <title>Complete genome sequencing of Faecalibacterium prausnitzii strains isolated from the human gut.</title>
        <authorList>
            <person name="Fitzgerald B.C."/>
            <person name="Shkoporov A.N."/>
            <person name="Ross P.R."/>
            <person name="Hill C."/>
        </authorList>
    </citation>
    <scope>NUCLEOTIDE SEQUENCE [LARGE SCALE GENOMIC DNA]</scope>
    <source>
        <strain evidence="12 13">APC942/8-14-2</strain>
    </source>
</reference>
<dbReference type="NCBIfam" id="NF002759">
    <property type="entry name" value="PRK02813.1"/>
    <property type="match status" value="1"/>
</dbReference>
<dbReference type="Gene3D" id="2.30.250.10">
    <property type="entry name" value="Aminopeptidase i, Domain 2"/>
    <property type="match status" value="1"/>
</dbReference>
<comment type="caution">
    <text evidence="12">The sequence shown here is derived from an EMBL/GenBank/DDBJ whole genome shotgun (WGS) entry which is preliminary data.</text>
</comment>
<feature type="region of interest" description="Disordered" evidence="11">
    <location>
        <begin position="304"/>
        <end position="323"/>
    </location>
</feature>
<comment type="similarity">
    <text evidence="2 9">Belongs to the peptidase M18 family.</text>
</comment>
<dbReference type="InterPro" id="IPR001948">
    <property type="entry name" value="Peptidase_M18"/>
</dbReference>
<dbReference type="Proteomes" id="UP000251634">
    <property type="component" value="Unassembled WGS sequence"/>
</dbReference>
<dbReference type="PANTHER" id="PTHR28570">
    <property type="entry name" value="ASPARTYL AMINOPEPTIDASE"/>
    <property type="match status" value="1"/>
</dbReference>
<sequence>MNHEFSIDGLFDFLNAGVSAFHSTAAAAAILEENGYQNCPESAAWQLAPGGKYYTTRNGSAIMAWRMPKGPLTGWHAAASHSDSPTWRVKKLDCAKDEVFAKAETEGYGGMIMPSWLDRPLSVAGRVLVETESGIESRLVHPDRAVACIPNLCIHFNRDLNNGMKYNPQVDLQPIFGAAGGSLRAVLAREAGVKPEEIVDADIVLCTREKAERLGLNGEYFMSGRIDDLECAYTTLWGFLQGRGEEEGRGDVWVMFDNEEVGSSSRQGACGTLFADVLSRVEESLGVTKEQSIRARTNTLLLSADNGHATHPNHPEKSDPANPVVMGGGVLLKTNASQKYTTSGFTGAAFSAICKKAGVPVQTFANRADVPGGSTLGNLLGHQILMPMVDIGLGQLAMHSAMETASCADAEYMAKAVAAYYNTPIFQPKDGEWKLGL</sequence>
<dbReference type="InterPro" id="IPR023358">
    <property type="entry name" value="Peptidase_M18_dom2"/>
</dbReference>
<dbReference type="EC" id="3.4.11.-" evidence="10"/>
<evidence type="ECO:0000256" key="5">
    <source>
        <dbReference type="ARBA" id="ARBA00022723"/>
    </source>
</evidence>
<evidence type="ECO:0000256" key="9">
    <source>
        <dbReference type="RuleBase" id="RU004386"/>
    </source>
</evidence>
<comment type="cofactor">
    <cofactor evidence="1 10">
        <name>Zn(2+)</name>
        <dbReference type="ChEBI" id="CHEBI:29105"/>
    </cofactor>
</comment>
<keyword evidence="5 9" id="KW-0479">Metal-binding</keyword>
<keyword evidence="7 9" id="KW-0862">Zinc</keyword>
<dbReference type="SUPFAM" id="SSF53187">
    <property type="entry name" value="Zn-dependent exopeptidases"/>
    <property type="match status" value="1"/>
</dbReference>
<dbReference type="EMBL" id="PRKZ01000009">
    <property type="protein sequence ID" value="RAW48402.1"/>
    <property type="molecule type" value="Genomic_DNA"/>
</dbReference>
<gene>
    <name evidence="12" type="ORF">C4N25_11590</name>
</gene>
<keyword evidence="4 9" id="KW-0645">Protease</keyword>
<dbReference type="PRINTS" id="PR00932">
    <property type="entry name" value="AMINO1PTASE"/>
</dbReference>
<proteinExistence type="inferred from homology"/>
<dbReference type="GO" id="GO:0006508">
    <property type="term" value="P:proteolysis"/>
    <property type="evidence" value="ECO:0007669"/>
    <property type="project" value="UniProtKB-KW"/>
</dbReference>
<dbReference type="Gene3D" id="3.40.630.10">
    <property type="entry name" value="Zn peptidases"/>
    <property type="match status" value="1"/>
</dbReference>
<name>A0A329TG35_9FIRM</name>
<evidence type="ECO:0000256" key="7">
    <source>
        <dbReference type="ARBA" id="ARBA00022833"/>
    </source>
</evidence>
<evidence type="ECO:0000256" key="1">
    <source>
        <dbReference type="ARBA" id="ARBA00001947"/>
    </source>
</evidence>
<keyword evidence="6 9" id="KW-0378">Hydrolase</keyword>
<evidence type="ECO:0000256" key="8">
    <source>
        <dbReference type="ARBA" id="ARBA00023049"/>
    </source>
</evidence>
<evidence type="ECO:0000313" key="13">
    <source>
        <dbReference type="Proteomes" id="UP000251634"/>
    </source>
</evidence>
<dbReference type="PANTHER" id="PTHR28570:SF3">
    <property type="entry name" value="ASPARTYL AMINOPEPTIDASE"/>
    <property type="match status" value="1"/>
</dbReference>
<accession>A0A329TG35</accession>
<keyword evidence="3 9" id="KW-0031">Aminopeptidase</keyword>
<keyword evidence="8 9" id="KW-0482">Metalloprotease</keyword>
<evidence type="ECO:0000256" key="2">
    <source>
        <dbReference type="ARBA" id="ARBA00008290"/>
    </source>
</evidence>
<evidence type="ECO:0000256" key="4">
    <source>
        <dbReference type="ARBA" id="ARBA00022670"/>
    </source>
</evidence>
<protein>
    <recommendedName>
        <fullName evidence="10">M18 family aminopeptidase</fullName>
        <ecNumber evidence="10">3.4.11.-</ecNumber>
    </recommendedName>
</protein>
<dbReference type="SUPFAM" id="SSF101821">
    <property type="entry name" value="Aminopeptidase/glucanase lid domain"/>
    <property type="match status" value="1"/>
</dbReference>
<dbReference type="RefSeq" id="WP_112116230.1">
    <property type="nucleotide sequence ID" value="NZ_PRKZ01000009.1"/>
</dbReference>
<dbReference type="GO" id="GO:0004177">
    <property type="term" value="F:aminopeptidase activity"/>
    <property type="evidence" value="ECO:0007669"/>
    <property type="project" value="UniProtKB-KW"/>
</dbReference>
<organism evidence="12 13">
    <name type="scientific">Faecalibacterium prausnitzii</name>
    <dbReference type="NCBI Taxonomy" id="853"/>
    <lineage>
        <taxon>Bacteria</taxon>
        <taxon>Bacillati</taxon>
        <taxon>Bacillota</taxon>
        <taxon>Clostridia</taxon>
        <taxon>Eubacteriales</taxon>
        <taxon>Oscillospiraceae</taxon>
        <taxon>Faecalibacterium</taxon>
    </lineage>
</organism>
<evidence type="ECO:0000313" key="12">
    <source>
        <dbReference type="EMBL" id="RAW48402.1"/>
    </source>
</evidence>